<dbReference type="Proteomes" id="UP000319103">
    <property type="component" value="Unassembled WGS sequence"/>
</dbReference>
<keyword evidence="10" id="KW-1185">Reference proteome</keyword>
<dbReference type="PANTHER" id="PTHR32468:SF0">
    <property type="entry name" value="K(+)_H(+) ANTIPORTER 1"/>
    <property type="match status" value="1"/>
</dbReference>
<dbReference type="InterPro" id="IPR050794">
    <property type="entry name" value="CPA2_transporter"/>
</dbReference>
<feature type="transmembrane region" description="Helical" evidence="7">
    <location>
        <begin position="219"/>
        <end position="241"/>
    </location>
</feature>
<evidence type="ECO:0000256" key="6">
    <source>
        <dbReference type="ARBA" id="ARBA00023136"/>
    </source>
</evidence>
<comment type="caution">
    <text evidence="9">The sequence shown here is derived from an EMBL/GenBank/DDBJ whole genome shotgun (WGS) entry which is preliminary data.</text>
</comment>
<feature type="transmembrane region" description="Helical" evidence="7">
    <location>
        <begin position="157"/>
        <end position="181"/>
    </location>
</feature>
<sequence length="419" mass="43720">MPLILLCAQLAGRCCRRLGQPAVIGEILAGILLGPSLLGRLSPGTERWLFTAHLAPVLDTLSQLGLVAFMFLIGYELDLGQLRRHRSSAVLISHAGIALPALAGILLAVPMYTRFAEPGVGFPVFALFIGVAMSVTAFPVLARVLTDRGLDRTPLGALALTSAAVGDVIAWCLLALVTALAGHHGPARVLVTIGLSGAFFLVMRYGVRPLLVRVGRADASRPVPVAAVLPLLLGGVLLSSYATDRIGVHPIFGAFLFGAVMPRNLPPVNAAVEHLRGVAGLLLPLFFVSAGLNIRLDLLGSDPTRWVWCLLITAVAMLAKWGASSAAARVDGIGWPQALSLGALMNCRGLTELVILSIGYQLGVISSLVYSLLVVMTLISTAVTAPALSGIARVFAGRRPAPVPPPELATVSSTSGTAF</sequence>
<evidence type="ECO:0000259" key="8">
    <source>
        <dbReference type="Pfam" id="PF00999"/>
    </source>
</evidence>
<gene>
    <name evidence="9" type="ORF">E6W39_05990</name>
</gene>
<feature type="transmembrane region" description="Helical" evidence="7">
    <location>
        <begin position="124"/>
        <end position="145"/>
    </location>
</feature>
<dbReference type="GO" id="GO:0015297">
    <property type="term" value="F:antiporter activity"/>
    <property type="evidence" value="ECO:0007669"/>
    <property type="project" value="InterPro"/>
</dbReference>
<dbReference type="AlphaFoldDB" id="A0A540WFH4"/>
<evidence type="ECO:0000256" key="5">
    <source>
        <dbReference type="ARBA" id="ARBA00023065"/>
    </source>
</evidence>
<dbReference type="PANTHER" id="PTHR32468">
    <property type="entry name" value="CATION/H + ANTIPORTER"/>
    <property type="match status" value="1"/>
</dbReference>
<organism evidence="9 10">
    <name type="scientific">Kitasatospora acidiphila</name>
    <dbReference type="NCBI Taxonomy" id="2567942"/>
    <lineage>
        <taxon>Bacteria</taxon>
        <taxon>Bacillati</taxon>
        <taxon>Actinomycetota</taxon>
        <taxon>Actinomycetes</taxon>
        <taxon>Kitasatosporales</taxon>
        <taxon>Streptomycetaceae</taxon>
        <taxon>Kitasatospora</taxon>
    </lineage>
</organism>
<dbReference type="GO" id="GO:0016020">
    <property type="term" value="C:membrane"/>
    <property type="evidence" value="ECO:0007669"/>
    <property type="project" value="UniProtKB-SubCell"/>
</dbReference>
<evidence type="ECO:0000256" key="1">
    <source>
        <dbReference type="ARBA" id="ARBA00004141"/>
    </source>
</evidence>
<dbReference type="Gene3D" id="1.20.1530.20">
    <property type="match status" value="1"/>
</dbReference>
<proteinExistence type="predicted"/>
<dbReference type="InterPro" id="IPR006153">
    <property type="entry name" value="Cation/H_exchanger_TM"/>
</dbReference>
<name>A0A540WFH4_9ACTN</name>
<feature type="transmembrane region" description="Helical" evidence="7">
    <location>
        <begin position="187"/>
        <end position="207"/>
    </location>
</feature>
<dbReference type="InterPro" id="IPR038770">
    <property type="entry name" value="Na+/solute_symporter_sf"/>
</dbReference>
<dbReference type="OrthoDB" id="9793589at2"/>
<accession>A0A540WFH4</accession>
<keyword evidence="5" id="KW-0406">Ion transport</keyword>
<dbReference type="EMBL" id="VIGB01000003">
    <property type="protein sequence ID" value="TQF07164.1"/>
    <property type="molecule type" value="Genomic_DNA"/>
</dbReference>
<protein>
    <submittedName>
        <fullName evidence="9">Cation:proton antiporter</fullName>
    </submittedName>
</protein>
<keyword evidence="3 7" id="KW-0812">Transmembrane</keyword>
<feature type="transmembrane region" description="Helical" evidence="7">
    <location>
        <begin position="89"/>
        <end position="112"/>
    </location>
</feature>
<keyword evidence="6 7" id="KW-0472">Membrane</keyword>
<feature type="domain" description="Cation/H+ exchanger transmembrane" evidence="8">
    <location>
        <begin position="7"/>
        <end position="387"/>
    </location>
</feature>
<evidence type="ECO:0000256" key="3">
    <source>
        <dbReference type="ARBA" id="ARBA00022692"/>
    </source>
</evidence>
<feature type="transmembrane region" description="Helical" evidence="7">
    <location>
        <begin position="306"/>
        <end position="327"/>
    </location>
</feature>
<dbReference type="Pfam" id="PF00999">
    <property type="entry name" value="Na_H_Exchanger"/>
    <property type="match status" value="1"/>
</dbReference>
<evidence type="ECO:0000256" key="2">
    <source>
        <dbReference type="ARBA" id="ARBA00022448"/>
    </source>
</evidence>
<comment type="subcellular location">
    <subcellularLocation>
        <location evidence="1">Membrane</location>
        <topology evidence="1">Multi-pass membrane protein</topology>
    </subcellularLocation>
</comment>
<keyword evidence="4 7" id="KW-1133">Transmembrane helix</keyword>
<feature type="transmembrane region" description="Helical" evidence="7">
    <location>
        <begin position="277"/>
        <end position="294"/>
    </location>
</feature>
<dbReference type="GO" id="GO:1902600">
    <property type="term" value="P:proton transmembrane transport"/>
    <property type="evidence" value="ECO:0007669"/>
    <property type="project" value="InterPro"/>
</dbReference>
<evidence type="ECO:0000313" key="10">
    <source>
        <dbReference type="Proteomes" id="UP000319103"/>
    </source>
</evidence>
<evidence type="ECO:0000256" key="7">
    <source>
        <dbReference type="SAM" id="Phobius"/>
    </source>
</evidence>
<evidence type="ECO:0000256" key="4">
    <source>
        <dbReference type="ARBA" id="ARBA00022989"/>
    </source>
</evidence>
<feature type="transmembrane region" description="Helical" evidence="7">
    <location>
        <begin position="53"/>
        <end position="77"/>
    </location>
</feature>
<reference evidence="9 10" key="1">
    <citation type="submission" date="2019-06" db="EMBL/GenBank/DDBJ databases">
        <title>Description of Kitasatospora acidophila sp. nov. isolated from pine grove soil, and reclassification of Streptomyces novaecaesareae to Kitasatospora novaeceasareae comb. nov.</title>
        <authorList>
            <person name="Kim M.J."/>
        </authorList>
    </citation>
    <scope>NUCLEOTIDE SEQUENCE [LARGE SCALE GENOMIC DNA]</scope>
    <source>
        <strain evidence="9 10">MMS16-CNU292</strain>
    </source>
</reference>
<keyword evidence="2" id="KW-0813">Transport</keyword>
<evidence type="ECO:0000313" key="9">
    <source>
        <dbReference type="EMBL" id="TQF07164.1"/>
    </source>
</evidence>